<accession>A0A2S6MXT3</accession>
<feature type="compositionally biased region" description="Low complexity" evidence="1">
    <location>
        <begin position="219"/>
        <end position="230"/>
    </location>
</feature>
<feature type="chain" id="PRO_5015639583" description="DUF4410 domain-containing protein" evidence="2">
    <location>
        <begin position="23"/>
        <end position="286"/>
    </location>
</feature>
<feature type="region of interest" description="Disordered" evidence="1">
    <location>
        <begin position="183"/>
        <end position="286"/>
    </location>
</feature>
<feature type="compositionally biased region" description="Pro residues" evidence="1">
    <location>
        <begin position="231"/>
        <end position="286"/>
    </location>
</feature>
<dbReference type="AlphaFoldDB" id="A0A2S6MXT3"/>
<dbReference type="RefSeq" id="WP_104522138.1">
    <property type="nucleotide sequence ID" value="NZ_NHRY01000261.1"/>
</dbReference>
<feature type="compositionally biased region" description="Low complexity" evidence="1">
    <location>
        <begin position="196"/>
        <end position="206"/>
    </location>
</feature>
<evidence type="ECO:0000256" key="2">
    <source>
        <dbReference type="SAM" id="SignalP"/>
    </source>
</evidence>
<evidence type="ECO:0000256" key="1">
    <source>
        <dbReference type="SAM" id="MobiDB-lite"/>
    </source>
</evidence>
<evidence type="ECO:0000313" key="3">
    <source>
        <dbReference type="EMBL" id="PPQ27172.1"/>
    </source>
</evidence>
<sequence>MPAGYLSRRCALLLPLALAACAGGGEQAATYEPLRFNYLPPIQLNVAKIVIEQRFVPAGVPPDVSGEDPAPPIAALRAMAADRLQAFGTANQAVFAILDASMTQTGDLVRGAFAVSLTIVGDNGAQLGYAEARVEGRHSGPVDDLPSMLYGMTKSMMNDMNVEFEYQIHRSLKAWLTSATAPEAPVQQAPLDGSQPAPAAPGAATAPPGPGAAPGPTPGLGAAPGAAAAPNPAPAPVPSYTPAYPPNYLQPPPQPATPAYPPAYPQASPPQMPAYPPSYLQAPPPE</sequence>
<dbReference type="EMBL" id="NHRY01000261">
    <property type="protein sequence ID" value="PPQ27172.1"/>
    <property type="molecule type" value="Genomic_DNA"/>
</dbReference>
<feature type="compositionally biased region" description="Pro residues" evidence="1">
    <location>
        <begin position="207"/>
        <end position="217"/>
    </location>
</feature>
<reference evidence="3 4" key="1">
    <citation type="journal article" date="2018" name="Arch. Microbiol.">
        <title>New insights into the metabolic potential of the phototrophic purple bacterium Rhodopila globiformis DSM 161(T) from its draft genome sequence and evidence for a vanadium-dependent nitrogenase.</title>
        <authorList>
            <person name="Imhoff J.F."/>
            <person name="Rahn T."/>
            <person name="Kunzel S."/>
            <person name="Neulinger S.C."/>
        </authorList>
    </citation>
    <scope>NUCLEOTIDE SEQUENCE [LARGE SCALE GENOMIC DNA]</scope>
    <source>
        <strain evidence="3 4">DSM 161</strain>
    </source>
</reference>
<keyword evidence="2" id="KW-0732">Signal</keyword>
<feature type="signal peptide" evidence="2">
    <location>
        <begin position="1"/>
        <end position="22"/>
    </location>
</feature>
<gene>
    <name evidence="3" type="ORF">CCS01_28070</name>
</gene>
<proteinExistence type="predicted"/>
<dbReference type="Proteomes" id="UP000239724">
    <property type="component" value="Unassembled WGS sequence"/>
</dbReference>
<dbReference type="OrthoDB" id="7280888at2"/>
<evidence type="ECO:0000313" key="4">
    <source>
        <dbReference type="Proteomes" id="UP000239724"/>
    </source>
</evidence>
<protein>
    <recommendedName>
        <fullName evidence="5">DUF4410 domain-containing protein</fullName>
    </recommendedName>
</protein>
<name>A0A2S6MXT3_RHOGL</name>
<comment type="caution">
    <text evidence="3">The sequence shown here is derived from an EMBL/GenBank/DDBJ whole genome shotgun (WGS) entry which is preliminary data.</text>
</comment>
<keyword evidence="4" id="KW-1185">Reference proteome</keyword>
<evidence type="ECO:0008006" key="5">
    <source>
        <dbReference type="Google" id="ProtNLM"/>
    </source>
</evidence>
<organism evidence="3 4">
    <name type="scientific">Rhodopila globiformis</name>
    <name type="common">Rhodopseudomonas globiformis</name>
    <dbReference type="NCBI Taxonomy" id="1071"/>
    <lineage>
        <taxon>Bacteria</taxon>
        <taxon>Pseudomonadati</taxon>
        <taxon>Pseudomonadota</taxon>
        <taxon>Alphaproteobacteria</taxon>
        <taxon>Acetobacterales</taxon>
        <taxon>Acetobacteraceae</taxon>
        <taxon>Rhodopila</taxon>
    </lineage>
</organism>